<keyword evidence="7" id="KW-0812">Transmembrane</keyword>
<dbReference type="CDD" id="cd00082">
    <property type="entry name" value="HisKA"/>
    <property type="match status" value="1"/>
</dbReference>
<dbReference type="InterPro" id="IPR005467">
    <property type="entry name" value="His_kinase_dom"/>
</dbReference>
<evidence type="ECO:0000256" key="3">
    <source>
        <dbReference type="ARBA" id="ARBA00022553"/>
    </source>
</evidence>
<reference evidence="9 10" key="1">
    <citation type="journal article" date="2011" name="EMBO J.">
        <title>Structural diversity of bacterial flagellar motors.</title>
        <authorList>
            <person name="Chen S."/>
            <person name="Beeby M."/>
            <person name="Murphy G.E."/>
            <person name="Leadbetter J.R."/>
            <person name="Hendrixson D.R."/>
            <person name="Briegel A."/>
            <person name="Li Z."/>
            <person name="Shi J."/>
            <person name="Tocheva E.I."/>
            <person name="Muller A."/>
            <person name="Dobro M.J."/>
            <person name="Jensen G.J."/>
        </authorList>
    </citation>
    <scope>NUCLEOTIDE SEQUENCE [LARGE SCALE GENOMIC DNA]</scope>
    <source>
        <strain evidence="9 10">DSM 6540</strain>
    </source>
</reference>
<comment type="catalytic activity">
    <reaction evidence="1">
        <text>ATP + protein L-histidine = ADP + protein N-phospho-L-histidine.</text>
        <dbReference type="EC" id="2.7.13.3"/>
    </reaction>
</comment>
<dbReference type="GO" id="GO:0000155">
    <property type="term" value="F:phosphorelay sensor kinase activity"/>
    <property type="evidence" value="ECO:0007669"/>
    <property type="project" value="InterPro"/>
</dbReference>
<evidence type="ECO:0000256" key="7">
    <source>
        <dbReference type="SAM" id="Phobius"/>
    </source>
</evidence>
<sequence length="331" mass="37163">MLSYGSFLFIGILLVLFVCLYYEISRRRRIHKRLKSLEAELAGSSQKLAAALQIIHQLQARLLQQEQLAGIGQLAAGIVHEINTPLAYVSNNMEILEKYFITLGTLSARYRAWRMTLGGTAEEMVREMEGLEKNLDLEYILRDIPDLLEDTNAGLQQINNIVREMRLFSRVDCQRSFERYDINRGLESILRVVHAQMASHAAVEKDLQPVPAIQAVGGEINQVLLNLVINALQAIRGKGPEPGKIRVSTWQDGAFVYCTVEDNGIGIPEENLNSIFNPFFTTKPVGQGTGLGLSISYEIIVKRHHGEIMVESIPGEVTKFILRLPVTQNQH</sequence>
<keyword evidence="6" id="KW-0175">Coiled coil</keyword>
<evidence type="ECO:0000313" key="10">
    <source>
        <dbReference type="Proteomes" id="UP000003240"/>
    </source>
</evidence>
<evidence type="ECO:0000256" key="5">
    <source>
        <dbReference type="ARBA" id="ARBA00023012"/>
    </source>
</evidence>
<dbReference type="Pfam" id="PF02518">
    <property type="entry name" value="HATPase_c"/>
    <property type="match status" value="1"/>
</dbReference>
<dbReference type="InterPro" id="IPR004358">
    <property type="entry name" value="Sig_transdc_His_kin-like_C"/>
</dbReference>
<evidence type="ECO:0000256" key="2">
    <source>
        <dbReference type="ARBA" id="ARBA00012438"/>
    </source>
</evidence>
<keyword evidence="5" id="KW-0902">Two-component regulatory system</keyword>
<dbReference type="PROSITE" id="PS50109">
    <property type="entry name" value="HIS_KIN"/>
    <property type="match status" value="1"/>
</dbReference>
<dbReference type="InterPro" id="IPR003661">
    <property type="entry name" value="HisK_dim/P_dom"/>
</dbReference>
<dbReference type="STRING" id="1009370.ALO_08178"/>
<dbReference type="EC" id="2.7.13.3" evidence="2"/>
<dbReference type="InterPro" id="IPR003594">
    <property type="entry name" value="HATPase_dom"/>
</dbReference>
<evidence type="ECO:0000313" key="9">
    <source>
        <dbReference type="EMBL" id="EGO64463.1"/>
    </source>
</evidence>
<dbReference type="PANTHER" id="PTHR43065">
    <property type="entry name" value="SENSOR HISTIDINE KINASE"/>
    <property type="match status" value="1"/>
</dbReference>
<dbReference type="eggNOG" id="COG4191">
    <property type="taxonomic scope" value="Bacteria"/>
</dbReference>
<protein>
    <recommendedName>
        <fullName evidence="2">histidine kinase</fullName>
        <ecNumber evidence="2">2.7.13.3</ecNumber>
    </recommendedName>
</protein>
<keyword evidence="7" id="KW-1133">Transmembrane helix</keyword>
<keyword evidence="7" id="KW-0472">Membrane</keyword>
<dbReference type="SUPFAM" id="SSF47384">
    <property type="entry name" value="Homodimeric domain of signal transducing histidine kinase"/>
    <property type="match status" value="1"/>
</dbReference>
<dbReference type="SMART" id="SM00387">
    <property type="entry name" value="HATPase_c"/>
    <property type="match status" value="1"/>
</dbReference>
<feature type="coiled-coil region" evidence="6">
    <location>
        <begin position="27"/>
        <end position="54"/>
    </location>
</feature>
<dbReference type="PANTHER" id="PTHR43065:SF50">
    <property type="entry name" value="HISTIDINE KINASE"/>
    <property type="match status" value="1"/>
</dbReference>
<comment type="caution">
    <text evidence="9">The sequence shown here is derived from an EMBL/GenBank/DDBJ whole genome shotgun (WGS) entry which is preliminary data.</text>
</comment>
<accession>F7NHT8</accession>
<dbReference type="Gene3D" id="1.10.287.130">
    <property type="match status" value="1"/>
</dbReference>
<dbReference type="AlphaFoldDB" id="F7NHT8"/>
<name>F7NHT8_9FIRM</name>
<dbReference type="EMBL" id="AFGF01000056">
    <property type="protein sequence ID" value="EGO64463.1"/>
    <property type="molecule type" value="Genomic_DNA"/>
</dbReference>
<dbReference type="PRINTS" id="PR00344">
    <property type="entry name" value="BCTRLSENSOR"/>
</dbReference>
<keyword evidence="4 9" id="KW-0808">Transferase</keyword>
<dbReference type="Proteomes" id="UP000003240">
    <property type="component" value="Unassembled WGS sequence"/>
</dbReference>
<dbReference type="InterPro" id="IPR036890">
    <property type="entry name" value="HATPase_C_sf"/>
</dbReference>
<evidence type="ECO:0000259" key="8">
    <source>
        <dbReference type="PROSITE" id="PS50109"/>
    </source>
</evidence>
<organism evidence="9 10">
    <name type="scientific">Acetonema longum DSM 6540</name>
    <dbReference type="NCBI Taxonomy" id="1009370"/>
    <lineage>
        <taxon>Bacteria</taxon>
        <taxon>Bacillati</taxon>
        <taxon>Bacillota</taxon>
        <taxon>Negativicutes</taxon>
        <taxon>Acetonemataceae</taxon>
        <taxon>Acetonema</taxon>
    </lineage>
</organism>
<feature type="domain" description="Histidine kinase" evidence="8">
    <location>
        <begin position="77"/>
        <end position="328"/>
    </location>
</feature>
<keyword evidence="3" id="KW-0597">Phosphoprotein</keyword>
<dbReference type="Gene3D" id="3.30.565.10">
    <property type="entry name" value="Histidine kinase-like ATPase, C-terminal domain"/>
    <property type="match status" value="1"/>
</dbReference>
<evidence type="ECO:0000256" key="4">
    <source>
        <dbReference type="ARBA" id="ARBA00022777"/>
    </source>
</evidence>
<feature type="transmembrane region" description="Helical" evidence="7">
    <location>
        <begin position="6"/>
        <end position="24"/>
    </location>
</feature>
<keyword evidence="10" id="KW-1185">Reference proteome</keyword>
<gene>
    <name evidence="9" type="ORF">ALO_08178</name>
</gene>
<evidence type="ECO:0000256" key="6">
    <source>
        <dbReference type="SAM" id="Coils"/>
    </source>
</evidence>
<keyword evidence="4 9" id="KW-0418">Kinase</keyword>
<dbReference type="SUPFAM" id="SSF55874">
    <property type="entry name" value="ATPase domain of HSP90 chaperone/DNA topoisomerase II/histidine kinase"/>
    <property type="match status" value="1"/>
</dbReference>
<proteinExistence type="predicted"/>
<dbReference type="InterPro" id="IPR036097">
    <property type="entry name" value="HisK_dim/P_sf"/>
</dbReference>
<evidence type="ECO:0000256" key="1">
    <source>
        <dbReference type="ARBA" id="ARBA00000085"/>
    </source>
</evidence>